<name>A0ABZ2EG06_9BACT</name>
<evidence type="ECO:0000259" key="1">
    <source>
        <dbReference type="Pfam" id="PF11827"/>
    </source>
</evidence>
<dbReference type="EMBL" id="CP144143">
    <property type="protein sequence ID" value="WWC82316.1"/>
    <property type="molecule type" value="Genomic_DNA"/>
</dbReference>
<feature type="domain" description="DUF3347" evidence="1">
    <location>
        <begin position="53"/>
        <end position="140"/>
    </location>
</feature>
<reference evidence="3" key="1">
    <citation type="submission" date="2024-01" db="EMBL/GenBank/DDBJ databases">
        <title>Mycovorax composti gen. nov. sp. nov., a member of the family Chitinophagaceae isolated from button mushroom compost.</title>
        <authorList>
            <person name="Thai M."/>
            <person name="Bell T.L."/>
            <person name="Kertesz M.A."/>
        </authorList>
    </citation>
    <scope>NUCLEOTIDE SEQUENCE [LARGE SCALE GENOMIC DNA]</scope>
    <source>
        <strain evidence="3">C216</strain>
    </source>
</reference>
<gene>
    <name evidence="2" type="ORF">PIECOFPK_00018</name>
</gene>
<dbReference type="RefSeq" id="WP_409966219.1">
    <property type="nucleotide sequence ID" value="NZ_CP144143.1"/>
</dbReference>
<keyword evidence="3" id="KW-1185">Reference proteome</keyword>
<evidence type="ECO:0000313" key="3">
    <source>
        <dbReference type="Proteomes" id="UP001321305"/>
    </source>
</evidence>
<dbReference type="InterPro" id="IPR021782">
    <property type="entry name" value="DUF3347"/>
</dbReference>
<evidence type="ECO:0000313" key="2">
    <source>
        <dbReference type="EMBL" id="WWC82316.1"/>
    </source>
</evidence>
<dbReference type="Pfam" id="PF11827">
    <property type="entry name" value="DUF3347"/>
    <property type="match status" value="1"/>
</dbReference>
<organism evidence="2 3">
    <name type="scientific">Mycovorax composti</name>
    <dbReference type="NCBI Taxonomy" id="2962693"/>
    <lineage>
        <taxon>Bacteria</taxon>
        <taxon>Pseudomonadati</taxon>
        <taxon>Bacteroidota</taxon>
        <taxon>Chitinophagia</taxon>
        <taxon>Chitinophagales</taxon>
        <taxon>Chitinophagaceae</taxon>
        <taxon>Mycovorax</taxon>
    </lineage>
</organism>
<accession>A0ABZ2EG06</accession>
<protein>
    <recommendedName>
        <fullName evidence="1">DUF3347 domain-containing protein</fullName>
    </recommendedName>
</protein>
<sequence length="206" mass="23088">MKRLLLLVVLVVAGFVVYKYAIKKEDKADKSPTANALAVSAHSDAFNQSIKNILDAYYAMADGFVQWDSSLVNKNAVSLHAALEGLDLEELKQDTLIYETVTMPLENAKASVAAISEVDDWDTKRKQLQDLSENLRMLLITIKYDQGTVYWQECPMAFEDGRVGNWLSKEEKIANPYLGNQHPKYGATMIDCGETKETINFAENSK</sequence>
<proteinExistence type="predicted"/>
<dbReference type="Proteomes" id="UP001321305">
    <property type="component" value="Chromosome"/>
</dbReference>